<dbReference type="InParanoid" id="A0A2K3CX62"/>
<organism evidence="3 4">
    <name type="scientific">Chlamydomonas reinhardtii</name>
    <name type="common">Chlamydomonas smithii</name>
    <dbReference type="NCBI Taxonomy" id="3055"/>
    <lineage>
        <taxon>Eukaryota</taxon>
        <taxon>Viridiplantae</taxon>
        <taxon>Chlorophyta</taxon>
        <taxon>core chlorophytes</taxon>
        <taxon>Chlorophyceae</taxon>
        <taxon>CS clade</taxon>
        <taxon>Chlamydomonadales</taxon>
        <taxon>Chlamydomonadaceae</taxon>
        <taxon>Chlamydomonas</taxon>
    </lineage>
</organism>
<dbReference type="RefSeq" id="XP_042916628.1">
    <property type="nucleotide sequence ID" value="XM_043069955.1"/>
</dbReference>
<feature type="region of interest" description="Disordered" evidence="1">
    <location>
        <begin position="214"/>
        <end position="258"/>
    </location>
</feature>
<evidence type="ECO:0000313" key="3">
    <source>
        <dbReference type="EMBL" id="PNW72871.1"/>
    </source>
</evidence>
<feature type="compositionally biased region" description="Low complexity" evidence="1">
    <location>
        <begin position="214"/>
        <end position="223"/>
    </location>
</feature>
<dbReference type="Proteomes" id="UP000006906">
    <property type="component" value="Chromosome 14"/>
</dbReference>
<dbReference type="PaxDb" id="3055-EDO97567"/>
<dbReference type="KEGG" id="cre:CHLRE_14g609800v5"/>
<reference evidence="3 4" key="1">
    <citation type="journal article" date="2007" name="Science">
        <title>The Chlamydomonas genome reveals the evolution of key animal and plant functions.</title>
        <authorList>
            <person name="Merchant S.S."/>
            <person name="Prochnik S.E."/>
            <person name="Vallon O."/>
            <person name="Harris E.H."/>
            <person name="Karpowicz S.J."/>
            <person name="Witman G.B."/>
            <person name="Terry A."/>
            <person name="Salamov A."/>
            <person name="Fritz-Laylin L.K."/>
            <person name="Marechal-Drouard L."/>
            <person name="Marshall W.F."/>
            <person name="Qu L.H."/>
            <person name="Nelson D.R."/>
            <person name="Sanderfoot A.A."/>
            <person name="Spalding M.H."/>
            <person name="Kapitonov V.V."/>
            <person name="Ren Q."/>
            <person name="Ferris P."/>
            <person name="Lindquist E."/>
            <person name="Shapiro H."/>
            <person name="Lucas S.M."/>
            <person name="Grimwood J."/>
            <person name="Schmutz J."/>
            <person name="Cardol P."/>
            <person name="Cerutti H."/>
            <person name="Chanfreau G."/>
            <person name="Chen C.L."/>
            <person name="Cognat V."/>
            <person name="Croft M.T."/>
            <person name="Dent R."/>
            <person name="Dutcher S."/>
            <person name="Fernandez E."/>
            <person name="Fukuzawa H."/>
            <person name="Gonzalez-Ballester D."/>
            <person name="Gonzalez-Halphen D."/>
            <person name="Hallmann A."/>
            <person name="Hanikenne M."/>
            <person name="Hippler M."/>
            <person name="Inwood W."/>
            <person name="Jabbari K."/>
            <person name="Kalanon M."/>
            <person name="Kuras R."/>
            <person name="Lefebvre P.A."/>
            <person name="Lemaire S.D."/>
            <person name="Lobanov A.V."/>
            <person name="Lohr M."/>
            <person name="Manuell A."/>
            <person name="Meier I."/>
            <person name="Mets L."/>
            <person name="Mittag M."/>
            <person name="Mittelmeier T."/>
            <person name="Moroney J.V."/>
            <person name="Moseley J."/>
            <person name="Napoli C."/>
            <person name="Nedelcu A.M."/>
            <person name="Niyogi K."/>
            <person name="Novoselov S.V."/>
            <person name="Paulsen I.T."/>
            <person name="Pazour G."/>
            <person name="Purton S."/>
            <person name="Ral J.P."/>
            <person name="Riano-Pachon D.M."/>
            <person name="Riekhof W."/>
            <person name="Rymarquis L."/>
            <person name="Schroda M."/>
            <person name="Stern D."/>
            <person name="Umen J."/>
            <person name="Willows R."/>
            <person name="Wilson N."/>
            <person name="Zimmer S.L."/>
            <person name="Allmer J."/>
            <person name="Balk J."/>
            <person name="Bisova K."/>
            <person name="Chen C.J."/>
            <person name="Elias M."/>
            <person name="Gendler K."/>
            <person name="Hauser C."/>
            <person name="Lamb M.R."/>
            <person name="Ledford H."/>
            <person name="Long J.C."/>
            <person name="Minagawa J."/>
            <person name="Page M.D."/>
            <person name="Pan J."/>
            <person name="Pootakham W."/>
            <person name="Roje S."/>
            <person name="Rose A."/>
            <person name="Stahlberg E."/>
            <person name="Terauchi A.M."/>
            <person name="Yang P."/>
            <person name="Ball S."/>
            <person name="Bowler C."/>
            <person name="Dieckmann C.L."/>
            <person name="Gladyshev V.N."/>
            <person name="Green P."/>
            <person name="Jorgensen R."/>
            <person name="Mayfield S."/>
            <person name="Mueller-Roeber B."/>
            <person name="Rajamani S."/>
            <person name="Sayre R.T."/>
            <person name="Brokstein P."/>
            <person name="Dubchak I."/>
            <person name="Goodstein D."/>
            <person name="Hornick L."/>
            <person name="Huang Y.W."/>
            <person name="Jhaveri J."/>
            <person name="Luo Y."/>
            <person name="Martinez D."/>
            <person name="Ngau W.C."/>
            <person name="Otillar B."/>
            <person name="Poliakov A."/>
            <person name="Porter A."/>
            <person name="Szajkowski L."/>
            <person name="Werner G."/>
            <person name="Zhou K."/>
            <person name="Grigoriev I.V."/>
            <person name="Rokhsar D.S."/>
            <person name="Grossman A.R."/>
        </authorList>
    </citation>
    <scope>NUCLEOTIDE SEQUENCE [LARGE SCALE GENOMIC DNA]</scope>
    <source>
        <strain evidence="4">CC-503</strain>
    </source>
</reference>
<dbReference type="Gramene" id="PNW72871">
    <property type="protein sequence ID" value="PNW72871"/>
    <property type="gene ID" value="CHLRE_14g609800v5"/>
</dbReference>
<keyword evidence="4" id="KW-1185">Reference proteome</keyword>
<protein>
    <submittedName>
        <fullName evidence="3">Uncharacterized protein</fullName>
    </submittedName>
</protein>
<dbReference type="GeneID" id="5726891"/>
<dbReference type="AlphaFoldDB" id="A0A2K3CX62"/>
<evidence type="ECO:0000313" key="4">
    <source>
        <dbReference type="Proteomes" id="UP000006906"/>
    </source>
</evidence>
<evidence type="ECO:0000256" key="2">
    <source>
        <dbReference type="SAM" id="SignalP"/>
    </source>
</evidence>
<sequence>MPAVNSLTALLALALAWQGAVAYPRFWYDRKYLASQGYATKDGYDWSVFPDDGTNCTSYPDKPYLGFFPAHGMPYLDSAIGMSFMRPDGTNVASLCPGAKHTIKVSFPIKRLALLVTSPNHAVHFSSPAPATSSCPGRIDLGMSKNSNAASSFTATFTVPCSAATANGSTVVFTVNSAGTEGATRRWAQAHATVPIAPESAAECAAAAAVCASGGSGKMPMPSGSGGSGPRVAAHKPPPAMGGRRNPPPTRRPPPHRG</sequence>
<proteinExistence type="predicted"/>
<name>A0A2K3CX62_CHLRE</name>
<dbReference type="OrthoDB" id="540432at2759"/>
<dbReference type="EMBL" id="CM008975">
    <property type="protein sequence ID" value="PNW72871.1"/>
    <property type="molecule type" value="Genomic_DNA"/>
</dbReference>
<feature type="signal peptide" evidence="2">
    <location>
        <begin position="1"/>
        <end position="22"/>
    </location>
</feature>
<feature type="compositionally biased region" description="Pro residues" evidence="1">
    <location>
        <begin position="236"/>
        <end position="252"/>
    </location>
</feature>
<evidence type="ECO:0000256" key="1">
    <source>
        <dbReference type="SAM" id="MobiDB-lite"/>
    </source>
</evidence>
<feature type="chain" id="PRO_5014431528" evidence="2">
    <location>
        <begin position="23"/>
        <end position="258"/>
    </location>
</feature>
<accession>A0A2K3CX62</accession>
<gene>
    <name evidence="3" type="ORF">CHLRE_14g609800v5</name>
</gene>
<keyword evidence="2" id="KW-0732">Signal</keyword>